<sequence>MKIAVVAPSCPIDPTAADKARERAAAMGAELFVHDQCFASDGHFAGPDEQRLAALRDVMADETIHAVWMARGGYGSNRIAERAVEDLPSAARQKLYMGYSDAGFLLAALCKSGCQAVHGPMVQDGVRDDGEAALERALAWMVRRHPAALEPGLREGKPAMAFNLTVLSHLLGTALEPDFTGVDLMVEEVAEHDYRIDRAMFHVTGQASVRKVARLRRGRMSDIPENDRPFGSEPAAIFSDWCRRSGIVDGGSAEIGHDADNRVVPFPL</sequence>
<keyword evidence="5" id="KW-0720">Serine protease</keyword>
<dbReference type="SUPFAM" id="SSF52317">
    <property type="entry name" value="Class I glutamine amidotransferase-like"/>
    <property type="match status" value="1"/>
</dbReference>
<dbReference type="InterPro" id="IPR040921">
    <property type="entry name" value="Peptidase_S66C"/>
</dbReference>
<feature type="domain" description="LD-carboxypeptidase N-terminal" evidence="6">
    <location>
        <begin position="3"/>
        <end position="119"/>
    </location>
</feature>
<dbReference type="RefSeq" id="WP_183933421.1">
    <property type="nucleotide sequence ID" value="NZ_JACICF010000001.1"/>
</dbReference>
<dbReference type="InterPro" id="IPR027478">
    <property type="entry name" value="LdcA_N"/>
</dbReference>
<comment type="caution">
    <text evidence="8">The sequence shown here is derived from an EMBL/GenBank/DDBJ whole genome shotgun (WGS) entry which is preliminary data.</text>
</comment>
<dbReference type="Pfam" id="PF17676">
    <property type="entry name" value="Peptidase_S66C"/>
    <property type="match status" value="1"/>
</dbReference>
<dbReference type="InterPro" id="IPR027461">
    <property type="entry name" value="Carboxypeptidase_A_C_sf"/>
</dbReference>
<evidence type="ECO:0000256" key="3">
    <source>
        <dbReference type="ARBA" id="ARBA00022670"/>
    </source>
</evidence>
<reference evidence="8 9" key="1">
    <citation type="submission" date="2020-08" db="EMBL/GenBank/DDBJ databases">
        <title>Genomic Encyclopedia of Type Strains, Phase IV (KMG-IV): sequencing the most valuable type-strain genomes for metagenomic binning, comparative biology and taxonomic classification.</title>
        <authorList>
            <person name="Goeker M."/>
        </authorList>
    </citation>
    <scope>NUCLEOTIDE SEQUENCE [LARGE SCALE GENOMIC DNA]</scope>
    <source>
        <strain evidence="8 9">DSM 24194</strain>
    </source>
</reference>
<name>A0A839Z270_9SPHN</name>
<dbReference type="Proteomes" id="UP000578569">
    <property type="component" value="Unassembled WGS sequence"/>
</dbReference>
<dbReference type="EC" id="3.4.17.13" evidence="8"/>
<dbReference type="CDD" id="cd07025">
    <property type="entry name" value="Peptidase_S66"/>
    <property type="match status" value="1"/>
</dbReference>
<evidence type="ECO:0000256" key="2">
    <source>
        <dbReference type="ARBA" id="ARBA00022645"/>
    </source>
</evidence>
<proteinExistence type="inferred from homology"/>
<dbReference type="InterPro" id="IPR003507">
    <property type="entry name" value="S66_fam"/>
</dbReference>
<organism evidence="8 9">
    <name type="scientific">Sphingomicrobium lutaoense</name>
    <dbReference type="NCBI Taxonomy" id="515949"/>
    <lineage>
        <taxon>Bacteria</taxon>
        <taxon>Pseudomonadati</taxon>
        <taxon>Pseudomonadota</taxon>
        <taxon>Alphaproteobacteria</taxon>
        <taxon>Sphingomonadales</taxon>
        <taxon>Sphingomonadaceae</taxon>
        <taxon>Sphingomicrobium</taxon>
    </lineage>
</organism>
<dbReference type="GO" id="GO:0008236">
    <property type="term" value="F:serine-type peptidase activity"/>
    <property type="evidence" value="ECO:0007669"/>
    <property type="project" value="UniProtKB-KW"/>
</dbReference>
<dbReference type="PANTHER" id="PTHR30237">
    <property type="entry name" value="MURAMOYLTETRAPEPTIDE CARBOXYPEPTIDASE"/>
    <property type="match status" value="1"/>
</dbReference>
<evidence type="ECO:0000313" key="9">
    <source>
        <dbReference type="Proteomes" id="UP000578569"/>
    </source>
</evidence>
<dbReference type="Gene3D" id="3.50.30.60">
    <property type="entry name" value="LD-carboxypeptidase A C-terminal domain-like"/>
    <property type="match status" value="1"/>
</dbReference>
<dbReference type="Pfam" id="PF02016">
    <property type="entry name" value="Peptidase_S66"/>
    <property type="match status" value="1"/>
</dbReference>
<keyword evidence="9" id="KW-1185">Reference proteome</keyword>
<comment type="similarity">
    <text evidence="1">Belongs to the peptidase S66 family.</text>
</comment>
<dbReference type="EMBL" id="JACICF010000001">
    <property type="protein sequence ID" value="MBB3764137.1"/>
    <property type="molecule type" value="Genomic_DNA"/>
</dbReference>
<evidence type="ECO:0000256" key="5">
    <source>
        <dbReference type="ARBA" id="ARBA00022825"/>
    </source>
</evidence>
<dbReference type="PANTHER" id="PTHR30237:SF2">
    <property type="entry name" value="MUREIN TETRAPEPTIDE CARBOXYPEPTIDASE"/>
    <property type="match status" value="1"/>
</dbReference>
<dbReference type="GO" id="GO:0006508">
    <property type="term" value="P:proteolysis"/>
    <property type="evidence" value="ECO:0007669"/>
    <property type="project" value="UniProtKB-KW"/>
</dbReference>
<evidence type="ECO:0000259" key="6">
    <source>
        <dbReference type="Pfam" id="PF02016"/>
    </source>
</evidence>
<evidence type="ECO:0000256" key="1">
    <source>
        <dbReference type="ARBA" id="ARBA00010233"/>
    </source>
</evidence>
<protein>
    <submittedName>
        <fullName evidence="8">Muramoyltetrapeptide carboxypeptidase</fullName>
        <ecNumber evidence="8">3.4.17.13</ecNumber>
    </submittedName>
</protein>
<feature type="domain" description="LD-carboxypeptidase C-terminal" evidence="7">
    <location>
        <begin position="163"/>
        <end position="266"/>
    </location>
</feature>
<dbReference type="GO" id="GO:0106415">
    <property type="term" value="F:muramoyltetrapeptide carboxypeptidase activity"/>
    <property type="evidence" value="ECO:0007669"/>
    <property type="project" value="UniProtKB-EC"/>
</dbReference>
<dbReference type="AlphaFoldDB" id="A0A839Z270"/>
<dbReference type="Gene3D" id="3.40.50.10740">
    <property type="entry name" value="Class I glutamine amidotransferase-like"/>
    <property type="match status" value="1"/>
</dbReference>
<evidence type="ECO:0000259" key="7">
    <source>
        <dbReference type="Pfam" id="PF17676"/>
    </source>
</evidence>
<dbReference type="SUPFAM" id="SSF141986">
    <property type="entry name" value="LD-carboxypeptidase A C-terminal domain-like"/>
    <property type="match status" value="1"/>
</dbReference>
<dbReference type="InterPro" id="IPR029062">
    <property type="entry name" value="Class_I_gatase-like"/>
</dbReference>
<evidence type="ECO:0000256" key="4">
    <source>
        <dbReference type="ARBA" id="ARBA00022801"/>
    </source>
</evidence>
<evidence type="ECO:0000313" key="8">
    <source>
        <dbReference type="EMBL" id="MBB3764137.1"/>
    </source>
</evidence>
<keyword evidence="2 8" id="KW-0121">Carboxypeptidase</keyword>
<gene>
    <name evidence="8" type="ORF">FHS50_001160</name>
</gene>
<dbReference type="InterPro" id="IPR040449">
    <property type="entry name" value="Peptidase_S66_N"/>
</dbReference>
<accession>A0A839Z270</accession>
<keyword evidence="4 8" id="KW-0378">Hydrolase</keyword>
<keyword evidence="3" id="KW-0645">Protease</keyword>